<dbReference type="Proteomes" id="UP000016930">
    <property type="component" value="Unassembled WGS sequence"/>
</dbReference>
<dbReference type="Gene3D" id="2.60.120.260">
    <property type="entry name" value="Galactose-binding domain-like"/>
    <property type="match status" value="1"/>
</dbReference>
<protein>
    <submittedName>
        <fullName evidence="7">Uncharacterized protein</fullName>
    </submittedName>
</protein>
<feature type="compositionally biased region" description="Polar residues" evidence="5">
    <location>
        <begin position="181"/>
        <end position="198"/>
    </location>
</feature>
<dbReference type="InterPro" id="IPR051694">
    <property type="entry name" value="Immunoregulatory_rcpt-like"/>
</dbReference>
<comment type="subcellular location">
    <subcellularLocation>
        <location evidence="1">Membrane</location>
        <topology evidence="1">Single-pass membrane protein</topology>
    </subcellularLocation>
</comment>
<evidence type="ECO:0000313" key="8">
    <source>
        <dbReference type="Proteomes" id="UP000016930"/>
    </source>
</evidence>
<accession>M2QCM0</accession>
<dbReference type="GO" id="GO:0071944">
    <property type="term" value="C:cell periphery"/>
    <property type="evidence" value="ECO:0007669"/>
    <property type="project" value="UniProtKB-ARBA"/>
</dbReference>
<keyword evidence="4 6" id="KW-0472">Membrane</keyword>
<feature type="compositionally biased region" description="Low complexity" evidence="5">
    <location>
        <begin position="338"/>
        <end position="354"/>
    </location>
</feature>
<feature type="region of interest" description="Disordered" evidence="5">
    <location>
        <begin position="153"/>
        <end position="198"/>
    </location>
</feature>
<keyword evidence="8" id="KW-1185">Reference proteome</keyword>
<feature type="compositionally biased region" description="Low complexity" evidence="5">
    <location>
        <begin position="153"/>
        <end position="180"/>
    </location>
</feature>
<proteinExistence type="predicted"/>
<dbReference type="GO" id="GO:0016020">
    <property type="term" value="C:membrane"/>
    <property type="evidence" value="ECO:0007669"/>
    <property type="project" value="UniProtKB-SubCell"/>
</dbReference>
<keyword evidence="3 6" id="KW-1133">Transmembrane helix</keyword>
<evidence type="ECO:0000256" key="3">
    <source>
        <dbReference type="ARBA" id="ARBA00022989"/>
    </source>
</evidence>
<feature type="region of interest" description="Disordered" evidence="5">
    <location>
        <begin position="253"/>
        <end position="354"/>
    </location>
</feature>
<evidence type="ECO:0000256" key="2">
    <source>
        <dbReference type="ARBA" id="ARBA00022692"/>
    </source>
</evidence>
<evidence type="ECO:0000256" key="6">
    <source>
        <dbReference type="SAM" id="Phobius"/>
    </source>
</evidence>
<dbReference type="STRING" id="914234.M2QCM0"/>
<sequence>MSAFNATALIVDDASPSVVYSPGWVLDIPSSAEYNQTKHGATAAGLTATFKFTGTGIEVYGSLGSIDVYGRPVSSYSIDSVQQGTYQAPIINPGFAQTNVLFFRSPPLSPATHTLEVTNQNGTAPSTLWLDYFVFTPSADSASASGSSASQSLSGSASISKPSSASSSSQSLTLPPTSSGFVQTTSSAPGTSAPVVSTSPAVTSHAAKAPTGAIAGGVVGGVAVIVIIAALLYFFKRQKKAQAEDINPFGSWRDPSGSAGLQKFSTPPHSPPGTPVPPAIEPLVMSEAQPPSTSSKRPIVLRPPHAAVDGDAGSSMAPTAVSVPEAGPITLQHNDSGVRLPRPVVEVPPAYSAD</sequence>
<feature type="transmembrane region" description="Helical" evidence="6">
    <location>
        <begin position="213"/>
        <end position="235"/>
    </location>
</feature>
<dbReference type="PANTHER" id="PTHR15549">
    <property type="entry name" value="PAIRED IMMUNOGLOBULIN-LIKE TYPE 2 RECEPTOR"/>
    <property type="match status" value="1"/>
</dbReference>
<dbReference type="PANTHER" id="PTHR15549:SF26">
    <property type="entry name" value="AXIAL BUDDING PATTERN PROTEIN 2-RELATED"/>
    <property type="match status" value="1"/>
</dbReference>
<feature type="compositionally biased region" description="Pro residues" evidence="5">
    <location>
        <begin position="268"/>
        <end position="280"/>
    </location>
</feature>
<evidence type="ECO:0000256" key="4">
    <source>
        <dbReference type="ARBA" id="ARBA00023136"/>
    </source>
</evidence>
<dbReference type="AlphaFoldDB" id="M2QCM0"/>
<gene>
    <name evidence="7" type="ORF">CERSUDRAFT_116958</name>
</gene>
<organism evidence="7 8">
    <name type="scientific">Ceriporiopsis subvermispora (strain B)</name>
    <name type="common">White-rot fungus</name>
    <name type="synonym">Gelatoporia subvermispora</name>
    <dbReference type="NCBI Taxonomy" id="914234"/>
    <lineage>
        <taxon>Eukaryota</taxon>
        <taxon>Fungi</taxon>
        <taxon>Dikarya</taxon>
        <taxon>Basidiomycota</taxon>
        <taxon>Agaricomycotina</taxon>
        <taxon>Agaricomycetes</taxon>
        <taxon>Polyporales</taxon>
        <taxon>Gelatoporiaceae</taxon>
        <taxon>Gelatoporia</taxon>
    </lineage>
</organism>
<evidence type="ECO:0000313" key="7">
    <source>
        <dbReference type="EMBL" id="EMD34763.1"/>
    </source>
</evidence>
<dbReference type="OrthoDB" id="2757989at2759"/>
<evidence type="ECO:0000256" key="5">
    <source>
        <dbReference type="SAM" id="MobiDB-lite"/>
    </source>
</evidence>
<name>M2QCM0_CERS8</name>
<keyword evidence="2 6" id="KW-0812">Transmembrane</keyword>
<evidence type="ECO:0000256" key="1">
    <source>
        <dbReference type="ARBA" id="ARBA00004167"/>
    </source>
</evidence>
<reference evidence="7 8" key="1">
    <citation type="journal article" date="2012" name="Proc. Natl. Acad. Sci. U.S.A.">
        <title>Comparative genomics of Ceriporiopsis subvermispora and Phanerochaete chrysosporium provide insight into selective ligninolysis.</title>
        <authorList>
            <person name="Fernandez-Fueyo E."/>
            <person name="Ruiz-Duenas F.J."/>
            <person name="Ferreira P."/>
            <person name="Floudas D."/>
            <person name="Hibbett D.S."/>
            <person name="Canessa P."/>
            <person name="Larrondo L.F."/>
            <person name="James T.Y."/>
            <person name="Seelenfreund D."/>
            <person name="Lobos S."/>
            <person name="Polanco R."/>
            <person name="Tello M."/>
            <person name="Honda Y."/>
            <person name="Watanabe T."/>
            <person name="Watanabe T."/>
            <person name="Ryu J.S."/>
            <person name="Kubicek C.P."/>
            <person name="Schmoll M."/>
            <person name="Gaskell J."/>
            <person name="Hammel K.E."/>
            <person name="St John F.J."/>
            <person name="Vanden Wymelenberg A."/>
            <person name="Sabat G."/>
            <person name="Splinter BonDurant S."/>
            <person name="Syed K."/>
            <person name="Yadav J.S."/>
            <person name="Doddapaneni H."/>
            <person name="Subramanian V."/>
            <person name="Lavin J.L."/>
            <person name="Oguiza J.A."/>
            <person name="Perez G."/>
            <person name="Pisabarro A.G."/>
            <person name="Ramirez L."/>
            <person name="Santoyo F."/>
            <person name="Master E."/>
            <person name="Coutinho P.M."/>
            <person name="Henrissat B."/>
            <person name="Lombard V."/>
            <person name="Magnuson J.K."/>
            <person name="Kuees U."/>
            <person name="Hori C."/>
            <person name="Igarashi K."/>
            <person name="Samejima M."/>
            <person name="Held B.W."/>
            <person name="Barry K.W."/>
            <person name="LaButti K.M."/>
            <person name="Lapidus A."/>
            <person name="Lindquist E.A."/>
            <person name="Lucas S.M."/>
            <person name="Riley R."/>
            <person name="Salamov A.A."/>
            <person name="Hoffmeister D."/>
            <person name="Schwenk D."/>
            <person name="Hadar Y."/>
            <person name="Yarden O."/>
            <person name="de Vries R.P."/>
            <person name="Wiebenga A."/>
            <person name="Stenlid J."/>
            <person name="Eastwood D."/>
            <person name="Grigoriev I.V."/>
            <person name="Berka R.M."/>
            <person name="Blanchette R.A."/>
            <person name="Kersten P."/>
            <person name="Martinez A.T."/>
            <person name="Vicuna R."/>
            <person name="Cullen D."/>
        </authorList>
    </citation>
    <scope>NUCLEOTIDE SEQUENCE [LARGE SCALE GENOMIC DNA]</scope>
    <source>
        <strain evidence="7 8">B</strain>
    </source>
</reference>
<dbReference type="EMBL" id="KB445802">
    <property type="protein sequence ID" value="EMD34763.1"/>
    <property type="molecule type" value="Genomic_DNA"/>
</dbReference>
<dbReference type="HOGENOM" id="CLU_834190_0_0_1"/>